<feature type="compositionally biased region" description="Basic and acidic residues" evidence="1">
    <location>
        <begin position="290"/>
        <end position="315"/>
    </location>
</feature>
<organism evidence="2 3">
    <name type="scientific">Klebsormidium nitens</name>
    <name type="common">Green alga</name>
    <name type="synonym">Ulothrix nitens</name>
    <dbReference type="NCBI Taxonomy" id="105231"/>
    <lineage>
        <taxon>Eukaryota</taxon>
        <taxon>Viridiplantae</taxon>
        <taxon>Streptophyta</taxon>
        <taxon>Klebsormidiophyceae</taxon>
        <taxon>Klebsormidiales</taxon>
        <taxon>Klebsormidiaceae</taxon>
        <taxon>Klebsormidium</taxon>
    </lineage>
</organism>
<evidence type="ECO:0000313" key="2">
    <source>
        <dbReference type="EMBL" id="GAQ87692.1"/>
    </source>
</evidence>
<reference evidence="2 3" key="1">
    <citation type="journal article" date="2014" name="Nat. Commun.">
        <title>Klebsormidium flaccidum genome reveals primary factors for plant terrestrial adaptation.</title>
        <authorList>
            <person name="Hori K."/>
            <person name="Maruyama F."/>
            <person name="Fujisawa T."/>
            <person name="Togashi T."/>
            <person name="Yamamoto N."/>
            <person name="Seo M."/>
            <person name="Sato S."/>
            <person name="Yamada T."/>
            <person name="Mori H."/>
            <person name="Tajima N."/>
            <person name="Moriyama T."/>
            <person name="Ikeuchi M."/>
            <person name="Watanabe M."/>
            <person name="Wada H."/>
            <person name="Kobayashi K."/>
            <person name="Saito M."/>
            <person name="Masuda T."/>
            <person name="Sasaki-Sekimoto Y."/>
            <person name="Mashiguchi K."/>
            <person name="Awai K."/>
            <person name="Shimojima M."/>
            <person name="Masuda S."/>
            <person name="Iwai M."/>
            <person name="Nobusawa T."/>
            <person name="Narise T."/>
            <person name="Kondo S."/>
            <person name="Saito H."/>
            <person name="Sato R."/>
            <person name="Murakawa M."/>
            <person name="Ihara Y."/>
            <person name="Oshima-Yamada Y."/>
            <person name="Ohtaka K."/>
            <person name="Satoh M."/>
            <person name="Sonobe K."/>
            <person name="Ishii M."/>
            <person name="Ohtani R."/>
            <person name="Kanamori-Sato M."/>
            <person name="Honoki R."/>
            <person name="Miyazaki D."/>
            <person name="Mochizuki H."/>
            <person name="Umetsu J."/>
            <person name="Higashi K."/>
            <person name="Shibata D."/>
            <person name="Kamiya Y."/>
            <person name="Sato N."/>
            <person name="Nakamura Y."/>
            <person name="Tabata S."/>
            <person name="Ida S."/>
            <person name="Kurokawa K."/>
            <person name="Ohta H."/>
        </authorList>
    </citation>
    <scope>NUCLEOTIDE SEQUENCE [LARGE SCALE GENOMIC DNA]</scope>
    <source>
        <strain evidence="2 3">NIES-2285</strain>
    </source>
</reference>
<keyword evidence="3" id="KW-1185">Reference proteome</keyword>
<feature type="compositionally biased region" description="Basic and acidic residues" evidence="1">
    <location>
        <begin position="401"/>
        <end position="418"/>
    </location>
</feature>
<evidence type="ECO:0000256" key="1">
    <source>
        <dbReference type="SAM" id="MobiDB-lite"/>
    </source>
</evidence>
<feature type="compositionally biased region" description="Basic and acidic residues" evidence="1">
    <location>
        <begin position="17"/>
        <end position="30"/>
    </location>
</feature>
<name>A0A1Y1ICJ9_KLENI</name>
<feature type="compositionally biased region" description="Basic and acidic residues" evidence="1">
    <location>
        <begin position="131"/>
        <end position="155"/>
    </location>
</feature>
<accession>A0A1Y1ICJ9</accession>
<feature type="region of interest" description="Disordered" evidence="1">
    <location>
        <begin position="1"/>
        <end position="420"/>
    </location>
</feature>
<proteinExistence type="predicted"/>
<dbReference type="AlphaFoldDB" id="A0A1Y1ICJ9"/>
<protein>
    <submittedName>
        <fullName evidence="2">Uncharacterized protein</fullName>
    </submittedName>
</protein>
<dbReference type="Proteomes" id="UP000054558">
    <property type="component" value="Unassembled WGS sequence"/>
</dbReference>
<feature type="compositionally biased region" description="Basic and acidic residues" evidence="1">
    <location>
        <begin position="257"/>
        <end position="280"/>
    </location>
</feature>
<feature type="compositionally biased region" description="Basic and acidic residues" evidence="1">
    <location>
        <begin position="207"/>
        <end position="232"/>
    </location>
</feature>
<dbReference type="Pfam" id="PF19114">
    <property type="entry name" value="EsV_1_7_cys"/>
    <property type="match status" value="2"/>
</dbReference>
<dbReference type="EMBL" id="DF237319">
    <property type="protein sequence ID" value="GAQ87692.1"/>
    <property type="molecule type" value="Genomic_DNA"/>
</dbReference>
<feature type="compositionally biased region" description="Basic and acidic residues" evidence="1">
    <location>
        <begin position="177"/>
        <end position="187"/>
    </location>
</feature>
<feature type="compositionally biased region" description="Basic and acidic residues" evidence="1">
    <location>
        <begin position="353"/>
        <end position="363"/>
    </location>
</feature>
<sequence>MGKKRDSLALSGGEGGVGKEDVGAEQRRQDVMTNDIGEAAREHKKKKKKRERTEEHGLATGPIENGATPPSQKGLPEKHKDKKDRKEPEMAIQGGAEGRSFALDETQQTGVEMTAEKGVKEGGGKIKKTEKRRDKKEGEGKAGDKREDKGKDGGRGRAALGGAEDRRLAIDQSQQKGSDKAAEKGVEQEGGPEGEGRPEKKRKKKKDGGGKLENKGENEVTEGQKRKEEAEQPPKAPAAAEAGGGGPAQADDVSADVSKREPESGAEVESGKVEGAEEKPVKRRAKKAGAKKEGEGKAKAKKVADGAAEKGRDEAPFDFWGKYFEGRWQGFWRPTTGPGGSPAAYSTGGVKRKGGEEARHGNEGGENGRQGAENGEKESKRQKKEADKAMEKRLNGGYAEPGDKKADVETEGGGERTSKFLIRGPLPCHVEGCRHPARYGKQEGKAKLVPESCSVHKAPGMWEMKTAVCEVAGCAKVARYKYADQKGKSRCAGHKEEGMVN</sequence>
<feature type="compositionally biased region" description="Basic and acidic residues" evidence="1">
    <location>
        <begin position="374"/>
        <end position="394"/>
    </location>
</feature>
<gene>
    <name evidence="2" type="ORF">KFL_003700120</name>
</gene>
<feature type="compositionally biased region" description="Basic and acidic residues" evidence="1">
    <location>
        <begin position="75"/>
        <end position="89"/>
    </location>
</feature>
<evidence type="ECO:0000313" key="3">
    <source>
        <dbReference type="Proteomes" id="UP000054558"/>
    </source>
</evidence>
<dbReference type="SMART" id="SM01425">
    <property type="entry name" value="EsV_1_7"/>
    <property type="match status" value="2"/>
</dbReference>
<dbReference type="InterPro" id="IPR043822">
    <property type="entry name" value="EsV_1_7_cys"/>
</dbReference>
<dbReference type="OMA" id="WLDYKEY"/>
<dbReference type="STRING" id="105231.A0A1Y1ICJ9"/>
<feature type="compositionally biased region" description="Basic and acidic residues" evidence="1">
    <location>
        <begin position="114"/>
        <end position="124"/>
    </location>
</feature>